<gene>
    <name evidence="1" type="ORF">HNR51_001981</name>
</gene>
<dbReference type="EMBL" id="JACJIB010000003">
    <property type="protein sequence ID" value="MBA8912903.1"/>
    <property type="molecule type" value="Genomic_DNA"/>
</dbReference>
<comment type="caution">
    <text evidence="1">The sequence shown here is derived from an EMBL/GenBank/DDBJ whole genome shotgun (WGS) entry which is preliminary data.</text>
</comment>
<evidence type="ECO:0000313" key="1">
    <source>
        <dbReference type="EMBL" id="MBA8912903.1"/>
    </source>
</evidence>
<accession>A0AA40S1R7</accession>
<organism evidence="1 2">
    <name type="scientific">Methylorubrum thiocyanatum</name>
    <dbReference type="NCBI Taxonomy" id="47958"/>
    <lineage>
        <taxon>Bacteria</taxon>
        <taxon>Pseudomonadati</taxon>
        <taxon>Pseudomonadota</taxon>
        <taxon>Alphaproteobacteria</taxon>
        <taxon>Hyphomicrobiales</taxon>
        <taxon>Methylobacteriaceae</taxon>
        <taxon>Methylorubrum</taxon>
    </lineage>
</organism>
<dbReference type="AlphaFoldDB" id="A0AA40S1R7"/>
<proteinExistence type="predicted"/>
<keyword evidence="2" id="KW-1185">Reference proteome</keyword>
<name>A0AA40S1R7_9HYPH</name>
<evidence type="ECO:0000313" key="2">
    <source>
        <dbReference type="Proteomes" id="UP000543554"/>
    </source>
</evidence>
<reference evidence="1 2" key="1">
    <citation type="submission" date="2020-08" db="EMBL/GenBank/DDBJ databases">
        <title>Genomic Encyclopedia of Type Strains, Phase IV (KMG-IV): sequencing the most valuable type-strain genomes for metagenomic binning, comparative biology and taxonomic classification.</title>
        <authorList>
            <person name="Goeker M."/>
        </authorList>
    </citation>
    <scope>NUCLEOTIDE SEQUENCE [LARGE SCALE GENOMIC DNA]</scope>
    <source>
        <strain evidence="1 2">DSM 11490</strain>
    </source>
</reference>
<protein>
    <submittedName>
        <fullName evidence="1">Uncharacterized protein</fullName>
    </submittedName>
</protein>
<sequence>MIHRYEYVISVNMLHEMRLYRLPDFPDISPGCPELATKYIYEPYVDDFLIAERLM</sequence>
<dbReference type="Proteomes" id="UP000543554">
    <property type="component" value="Unassembled WGS sequence"/>
</dbReference>